<dbReference type="PROSITE" id="PS51257">
    <property type="entry name" value="PROKAR_LIPOPROTEIN"/>
    <property type="match status" value="1"/>
</dbReference>
<dbReference type="Pfam" id="PF02557">
    <property type="entry name" value="VanY"/>
    <property type="match status" value="1"/>
</dbReference>
<dbReference type="PANTHER" id="PTHR34385">
    <property type="entry name" value="D-ALANYL-D-ALANINE CARBOXYPEPTIDASE"/>
    <property type="match status" value="1"/>
</dbReference>
<dbReference type="InterPro" id="IPR052179">
    <property type="entry name" value="DD-CPase-like"/>
</dbReference>
<dbReference type="AlphaFoldDB" id="A0A918GFV9"/>
<dbReference type="PANTHER" id="PTHR34385:SF1">
    <property type="entry name" value="PEPTIDOGLYCAN L-ALANYL-D-GLUTAMATE ENDOPEPTIDASE CWLK"/>
    <property type="match status" value="1"/>
</dbReference>
<dbReference type="InterPro" id="IPR009045">
    <property type="entry name" value="Zn_M74/Hedgehog-like"/>
</dbReference>
<proteinExistence type="predicted"/>
<dbReference type="GO" id="GO:0008233">
    <property type="term" value="F:peptidase activity"/>
    <property type="evidence" value="ECO:0007669"/>
    <property type="project" value="InterPro"/>
</dbReference>
<reference evidence="2" key="2">
    <citation type="submission" date="2020-09" db="EMBL/GenBank/DDBJ databases">
        <authorList>
            <person name="Sun Q."/>
            <person name="Ohkuma M."/>
        </authorList>
    </citation>
    <scope>NUCLEOTIDE SEQUENCE</scope>
    <source>
        <strain evidence="2">JCM 3276</strain>
    </source>
</reference>
<dbReference type="EMBL" id="BMRB01000002">
    <property type="protein sequence ID" value="GGS32727.1"/>
    <property type="molecule type" value="Genomic_DNA"/>
</dbReference>
<reference evidence="2" key="1">
    <citation type="journal article" date="2014" name="Int. J. Syst. Evol. Microbiol.">
        <title>Complete genome sequence of Corynebacterium casei LMG S-19264T (=DSM 44701T), isolated from a smear-ripened cheese.</title>
        <authorList>
            <consortium name="US DOE Joint Genome Institute (JGI-PGF)"/>
            <person name="Walter F."/>
            <person name="Albersmeier A."/>
            <person name="Kalinowski J."/>
            <person name="Ruckert C."/>
        </authorList>
    </citation>
    <scope>NUCLEOTIDE SEQUENCE</scope>
    <source>
        <strain evidence="2">JCM 3276</strain>
    </source>
</reference>
<comment type="caution">
    <text evidence="2">The sequence shown here is derived from an EMBL/GenBank/DDBJ whole genome shotgun (WGS) entry which is preliminary data.</text>
</comment>
<dbReference type="Proteomes" id="UP000660680">
    <property type="component" value="Unassembled WGS sequence"/>
</dbReference>
<protein>
    <recommendedName>
        <fullName evidence="1">D-alanyl-D-alanine carboxypeptidase-like core domain-containing protein</fullName>
    </recommendedName>
</protein>
<feature type="domain" description="D-alanyl-D-alanine carboxypeptidase-like core" evidence="1">
    <location>
        <begin position="59"/>
        <end position="162"/>
    </location>
</feature>
<dbReference type="InterPro" id="IPR003709">
    <property type="entry name" value="VanY-like_core_dom"/>
</dbReference>
<evidence type="ECO:0000313" key="2">
    <source>
        <dbReference type="EMBL" id="GGS32727.1"/>
    </source>
</evidence>
<sequence>MRGHVAALAAVLAVTGCSTFGHERVAGHAEAVLEDIPGPRTGPVCPVDERYVDEPPDGLRPDVLTAWRSLRAAAERDGVHLCLQDGKRNRLQQQREFDDAVRRFGTAELAARYVLPPEESMHVTGIAVDVQPMASAEWVERHGAALGWCRRYDNEYWHFEYAAEYAGTGCPARLPSATG</sequence>
<evidence type="ECO:0000313" key="3">
    <source>
        <dbReference type="Proteomes" id="UP000660680"/>
    </source>
</evidence>
<name>A0A918GFV9_9PSEU</name>
<accession>A0A918GFV9</accession>
<dbReference type="GO" id="GO:0006508">
    <property type="term" value="P:proteolysis"/>
    <property type="evidence" value="ECO:0007669"/>
    <property type="project" value="InterPro"/>
</dbReference>
<keyword evidence="3" id="KW-1185">Reference proteome</keyword>
<dbReference type="SUPFAM" id="SSF55166">
    <property type="entry name" value="Hedgehog/DD-peptidase"/>
    <property type="match status" value="1"/>
</dbReference>
<organism evidence="2 3">
    <name type="scientific">Actinokineospora fastidiosa</name>
    <dbReference type="NCBI Taxonomy" id="1816"/>
    <lineage>
        <taxon>Bacteria</taxon>
        <taxon>Bacillati</taxon>
        <taxon>Actinomycetota</taxon>
        <taxon>Actinomycetes</taxon>
        <taxon>Pseudonocardiales</taxon>
        <taxon>Pseudonocardiaceae</taxon>
        <taxon>Actinokineospora</taxon>
    </lineage>
</organism>
<dbReference type="Gene3D" id="3.30.1380.10">
    <property type="match status" value="1"/>
</dbReference>
<evidence type="ECO:0000259" key="1">
    <source>
        <dbReference type="Pfam" id="PF02557"/>
    </source>
</evidence>
<gene>
    <name evidence="2" type="ORF">GCM10010171_28420</name>
</gene>